<evidence type="ECO:0000256" key="1">
    <source>
        <dbReference type="SAM" id="MobiDB-lite"/>
    </source>
</evidence>
<protein>
    <submittedName>
        <fullName evidence="2">Uncharacterized protein</fullName>
    </submittedName>
</protein>
<sequence>MNADELQDIADDTIADKFENSEQESSDDENNVKQKKITHSEGLSSIEKTIEYIELQEEDTPTILMTLTKWRNIAVKKRLLSHKQKDQRLFKRNNFIPCFYTTSSGESKIRVWGELRA</sequence>
<dbReference type="EMBL" id="BGPR01005543">
    <property type="protein sequence ID" value="GBN11155.1"/>
    <property type="molecule type" value="Genomic_DNA"/>
</dbReference>
<dbReference type="AlphaFoldDB" id="A0A4Y2L912"/>
<name>A0A4Y2L912_ARAVE</name>
<gene>
    <name evidence="2" type="ORF">AVEN_40573_1</name>
</gene>
<feature type="region of interest" description="Disordered" evidence="1">
    <location>
        <begin position="1"/>
        <end position="38"/>
    </location>
</feature>
<evidence type="ECO:0000313" key="2">
    <source>
        <dbReference type="EMBL" id="GBN11155.1"/>
    </source>
</evidence>
<accession>A0A4Y2L912</accession>
<evidence type="ECO:0000313" key="3">
    <source>
        <dbReference type="Proteomes" id="UP000499080"/>
    </source>
</evidence>
<proteinExistence type="predicted"/>
<comment type="caution">
    <text evidence="2">The sequence shown here is derived from an EMBL/GenBank/DDBJ whole genome shotgun (WGS) entry which is preliminary data.</text>
</comment>
<dbReference type="Proteomes" id="UP000499080">
    <property type="component" value="Unassembled WGS sequence"/>
</dbReference>
<feature type="compositionally biased region" description="Acidic residues" evidence="1">
    <location>
        <begin position="1"/>
        <end position="13"/>
    </location>
</feature>
<reference evidence="2 3" key="1">
    <citation type="journal article" date="2019" name="Sci. Rep.">
        <title>Orb-weaving spider Araneus ventricosus genome elucidates the spidroin gene catalogue.</title>
        <authorList>
            <person name="Kono N."/>
            <person name="Nakamura H."/>
            <person name="Ohtoshi R."/>
            <person name="Moran D.A.P."/>
            <person name="Shinohara A."/>
            <person name="Yoshida Y."/>
            <person name="Fujiwara M."/>
            <person name="Mori M."/>
            <person name="Tomita M."/>
            <person name="Arakawa K."/>
        </authorList>
    </citation>
    <scope>NUCLEOTIDE SEQUENCE [LARGE SCALE GENOMIC DNA]</scope>
</reference>
<keyword evidence="3" id="KW-1185">Reference proteome</keyword>
<organism evidence="2 3">
    <name type="scientific">Araneus ventricosus</name>
    <name type="common">Orbweaver spider</name>
    <name type="synonym">Epeira ventricosa</name>
    <dbReference type="NCBI Taxonomy" id="182803"/>
    <lineage>
        <taxon>Eukaryota</taxon>
        <taxon>Metazoa</taxon>
        <taxon>Ecdysozoa</taxon>
        <taxon>Arthropoda</taxon>
        <taxon>Chelicerata</taxon>
        <taxon>Arachnida</taxon>
        <taxon>Araneae</taxon>
        <taxon>Araneomorphae</taxon>
        <taxon>Entelegynae</taxon>
        <taxon>Araneoidea</taxon>
        <taxon>Araneidae</taxon>
        <taxon>Araneus</taxon>
    </lineage>
</organism>